<comment type="similarity">
    <text evidence="6">Belongs to the ABC-4 integral membrane protein family.</text>
</comment>
<comment type="caution">
    <text evidence="9">The sequence shown here is derived from an EMBL/GenBank/DDBJ whole genome shotgun (WGS) entry which is preliminary data.</text>
</comment>
<dbReference type="InterPro" id="IPR003838">
    <property type="entry name" value="ABC3_permease_C"/>
</dbReference>
<feature type="transmembrane region" description="Helical" evidence="7">
    <location>
        <begin position="372"/>
        <end position="405"/>
    </location>
</feature>
<comment type="subcellular location">
    <subcellularLocation>
        <location evidence="1">Cell membrane</location>
        <topology evidence="1">Multi-pass membrane protein</topology>
    </subcellularLocation>
</comment>
<dbReference type="Proteomes" id="UP000463388">
    <property type="component" value="Unassembled WGS sequence"/>
</dbReference>
<dbReference type="PANTHER" id="PTHR30572:SF4">
    <property type="entry name" value="ABC TRANSPORTER PERMEASE YTRF"/>
    <property type="match status" value="1"/>
</dbReference>
<evidence type="ECO:0000313" key="9">
    <source>
        <dbReference type="EMBL" id="MVX60106.1"/>
    </source>
</evidence>
<name>A0A6N8JMP8_9ACTN</name>
<keyword evidence="5 7" id="KW-0472">Membrane</keyword>
<evidence type="ECO:0000256" key="4">
    <source>
        <dbReference type="ARBA" id="ARBA00022989"/>
    </source>
</evidence>
<dbReference type="GO" id="GO:0022857">
    <property type="term" value="F:transmembrane transporter activity"/>
    <property type="evidence" value="ECO:0007669"/>
    <property type="project" value="TreeGrafter"/>
</dbReference>
<keyword evidence="4 7" id="KW-1133">Transmembrane helix</keyword>
<evidence type="ECO:0000256" key="6">
    <source>
        <dbReference type="ARBA" id="ARBA00038076"/>
    </source>
</evidence>
<gene>
    <name evidence="9" type="ORF">GKZ27_01270</name>
</gene>
<proteinExistence type="inferred from homology"/>
<feature type="transmembrane region" description="Helical" evidence="7">
    <location>
        <begin position="710"/>
        <end position="731"/>
    </location>
</feature>
<evidence type="ECO:0000259" key="8">
    <source>
        <dbReference type="Pfam" id="PF02687"/>
    </source>
</evidence>
<feature type="transmembrane region" description="Helical" evidence="7">
    <location>
        <begin position="776"/>
        <end position="800"/>
    </location>
</feature>
<reference evidence="9 10" key="1">
    <citation type="submission" date="2019-12" db="EMBL/GenBank/DDBJ databases">
        <title>Microbes associate with the intestines of laboratory mice.</title>
        <authorList>
            <person name="Navarre W."/>
            <person name="Wong E."/>
        </authorList>
    </citation>
    <scope>NUCLEOTIDE SEQUENCE [LARGE SCALE GENOMIC DNA]</scope>
    <source>
        <strain evidence="9 10">NM66_B29</strain>
    </source>
</reference>
<dbReference type="Pfam" id="PF02687">
    <property type="entry name" value="FtsX"/>
    <property type="match status" value="2"/>
</dbReference>
<feature type="transmembrane region" description="Helical" evidence="7">
    <location>
        <begin position="411"/>
        <end position="432"/>
    </location>
</feature>
<evidence type="ECO:0000256" key="2">
    <source>
        <dbReference type="ARBA" id="ARBA00022475"/>
    </source>
</evidence>
<protein>
    <submittedName>
        <fullName evidence="9">FtsX-like permease family protein</fullName>
    </submittedName>
</protein>
<feature type="transmembrane region" description="Helical" evidence="7">
    <location>
        <begin position="482"/>
        <end position="506"/>
    </location>
</feature>
<evidence type="ECO:0000256" key="7">
    <source>
        <dbReference type="SAM" id="Phobius"/>
    </source>
</evidence>
<evidence type="ECO:0000256" key="3">
    <source>
        <dbReference type="ARBA" id="ARBA00022692"/>
    </source>
</evidence>
<dbReference type="EMBL" id="WSRR01000002">
    <property type="protein sequence ID" value="MVX60106.1"/>
    <property type="molecule type" value="Genomic_DNA"/>
</dbReference>
<dbReference type="InterPro" id="IPR050250">
    <property type="entry name" value="Macrolide_Exporter_MacB"/>
</dbReference>
<keyword evidence="3 7" id="KW-0812">Transmembrane</keyword>
<accession>A0A6N8JMP8</accession>
<evidence type="ECO:0000256" key="1">
    <source>
        <dbReference type="ARBA" id="ARBA00004651"/>
    </source>
</evidence>
<feature type="transmembrane region" description="Helical" evidence="7">
    <location>
        <begin position="743"/>
        <end position="764"/>
    </location>
</feature>
<feature type="domain" description="ABC3 transporter permease C-terminal" evidence="8">
    <location>
        <begin position="321"/>
        <end position="439"/>
    </location>
</feature>
<dbReference type="GO" id="GO:0005886">
    <property type="term" value="C:plasma membrane"/>
    <property type="evidence" value="ECO:0007669"/>
    <property type="project" value="UniProtKB-SubCell"/>
</dbReference>
<evidence type="ECO:0000256" key="5">
    <source>
        <dbReference type="ARBA" id="ARBA00023136"/>
    </source>
</evidence>
<keyword evidence="10" id="KW-1185">Reference proteome</keyword>
<sequence length="840" mass="89439">MKLTLASARPWRAPGLRHFPGRRCAMEPLRTLVFAGLRKDKGTFVGLALLLFLAAFALSLTTSLFADLSNREEALLDQVAAGDVFANDLIANLTDEDVREIEALPEVAEVKVTEAFAAPTRVEDAQGNEVVKTAPPSASAYEAWGSSLDFNVFADDLSSYRDDERGPADGEAYVRIAERTLHNIQIGDYLVLDIGGRETSLRVAGFYEDPQLGTPFMEMKRYLLSPGTFDELLAEVEETGASGAGVASGAMAMEKEAYPIREINVMLTPEARSQGIDGHDLTQLIDDGTSWGESAHTLFSRQTLAGYSLLVVQVITAVLAVFSLILFVVALILCLHTASSNIQSGYADWGVLKGVGLPRNALRRALVMQYAFVAFIGLVLGFVAGCLLEPLFWPMFLLITGILVVEASFPWVGLCCCAALLAALVVCVAVMARKIGRITPLAALRQGDGDIRFSPRGASAISGNRLRASLAWRAIVSEKGRYLGIGVCSLLLCAFVALCFGIGGAVAGDDAMYKAFGVWKSDGSVRFDAQEVSLDEVRETIEGISPITREWEESAAILNLSGEACTFIGLSDTGVLEEASIVSGRAPKHANEALVGLSLARAKGLSVGDELQVEKGDGEERSYIVSGLLSSVLNGGNGVVLTHEGFQELVELGADATDVSRQYQLADPDKAEEVVEALASRFGDSVDTELTGLFGSSTNMLLLCRDMLTIMGYVMSAFAMALACVAVMLISRRTLLSERRDMGIYRAMGFTVASLRASFALRFLGVSAVGALMGSALTMAAGGALISSLFSLFGVGAFSLALPVWEALAISAAFALAFALSAFGMSGRIKDVSVRELVVE</sequence>
<organism evidence="9 10">
    <name type="scientific">Adlercreutzia mucosicola</name>
    <dbReference type="NCBI Taxonomy" id="580026"/>
    <lineage>
        <taxon>Bacteria</taxon>
        <taxon>Bacillati</taxon>
        <taxon>Actinomycetota</taxon>
        <taxon>Coriobacteriia</taxon>
        <taxon>Eggerthellales</taxon>
        <taxon>Eggerthellaceae</taxon>
        <taxon>Adlercreutzia</taxon>
    </lineage>
</organism>
<evidence type="ECO:0000313" key="10">
    <source>
        <dbReference type="Proteomes" id="UP000463388"/>
    </source>
</evidence>
<feature type="transmembrane region" description="Helical" evidence="7">
    <location>
        <begin position="307"/>
        <end position="335"/>
    </location>
</feature>
<feature type="domain" description="ABC3 transporter permease C-terminal" evidence="8">
    <location>
        <begin position="714"/>
        <end position="829"/>
    </location>
</feature>
<dbReference type="AlphaFoldDB" id="A0A6N8JMP8"/>
<feature type="transmembrane region" description="Helical" evidence="7">
    <location>
        <begin position="807"/>
        <end position="825"/>
    </location>
</feature>
<feature type="transmembrane region" description="Helical" evidence="7">
    <location>
        <begin position="44"/>
        <end position="66"/>
    </location>
</feature>
<keyword evidence="2" id="KW-1003">Cell membrane</keyword>
<dbReference type="PANTHER" id="PTHR30572">
    <property type="entry name" value="MEMBRANE COMPONENT OF TRANSPORTER-RELATED"/>
    <property type="match status" value="1"/>
</dbReference>